<dbReference type="EMBL" id="CP036262">
    <property type="protein sequence ID" value="QDS92228.1"/>
    <property type="molecule type" value="Genomic_DNA"/>
</dbReference>
<dbReference type="RefSeq" id="WP_145350515.1">
    <property type="nucleotide sequence ID" value="NZ_CP036262.1"/>
</dbReference>
<sequence>MAMKFGGVAEEVAEYDAAVDYDCDWGDPPEPCGVRAAATVSRERNVLNRRRVTTYVPSLPCNYLKTLQWPICPNSAF</sequence>
<name>A0A517MBF5_9BACT</name>
<gene>
    <name evidence="1" type="ORF">FF011L_09650</name>
</gene>
<dbReference type="KEGG" id="rml:FF011L_09650"/>
<dbReference type="AlphaFoldDB" id="A0A517MBF5"/>
<protein>
    <submittedName>
        <fullName evidence="1">Uncharacterized protein</fullName>
    </submittedName>
</protein>
<organism evidence="1 2">
    <name type="scientific">Roseimaritima multifibrata</name>
    <dbReference type="NCBI Taxonomy" id="1930274"/>
    <lineage>
        <taxon>Bacteria</taxon>
        <taxon>Pseudomonadati</taxon>
        <taxon>Planctomycetota</taxon>
        <taxon>Planctomycetia</taxon>
        <taxon>Pirellulales</taxon>
        <taxon>Pirellulaceae</taxon>
        <taxon>Roseimaritima</taxon>
    </lineage>
</organism>
<evidence type="ECO:0000313" key="2">
    <source>
        <dbReference type="Proteomes" id="UP000320672"/>
    </source>
</evidence>
<evidence type="ECO:0000313" key="1">
    <source>
        <dbReference type="EMBL" id="QDS92228.1"/>
    </source>
</evidence>
<keyword evidence="2" id="KW-1185">Reference proteome</keyword>
<accession>A0A517MBF5</accession>
<reference evidence="1 2" key="1">
    <citation type="submission" date="2019-02" db="EMBL/GenBank/DDBJ databases">
        <title>Deep-cultivation of Planctomycetes and their phenomic and genomic characterization uncovers novel biology.</title>
        <authorList>
            <person name="Wiegand S."/>
            <person name="Jogler M."/>
            <person name="Boedeker C."/>
            <person name="Pinto D."/>
            <person name="Vollmers J."/>
            <person name="Rivas-Marin E."/>
            <person name="Kohn T."/>
            <person name="Peeters S.H."/>
            <person name="Heuer A."/>
            <person name="Rast P."/>
            <person name="Oberbeckmann S."/>
            <person name="Bunk B."/>
            <person name="Jeske O."/>
            <person name="Meyerdierks A."/>
            <person name="Storesund J.E."/>
            <person name="Kallscheuer N."/>
            <person name="Luecker S."/>
            <person name="Lage O.M."/>
            <person name="Pohl T."/>
            <person name="Merkel B.J."/>
            <person name="Hornburger P."/>
            <person name="Mueller R.-W."/>
            <person name="Bruemmer F."/>
            <person name="Labrenz M."/>
            <person name="Spormann A.M."/>
            <person name="Op den Camp H."/>
            <person name="Overmann J."/>
            <person name="Amann R."/>
            <person name="Jetten M.S.M."/>
            <person name="Mascher T."/>
            <person name="Medema M.H."/>
            <person name="Devos D.P."/>
            <person name="Kaster A.-K."/>
            <person name="Ovreas L."/>
            <person name="Rohde M."/>
            <person name="Galperin M.Y."/>
            <person name="Jogler C."/>
        </authorList>
    </citation>
    <scope>NUCLEOTIDE SEQUENCE [LARGE SCALE GENOMIC DNA]</scope>
    <source>
        <strain evidence="1 2">FF011L</strain>
    </source>
</reference>
<dbReference type="Proteomes" id="UP000320672">
    <property type="component" value="Chromosome"/>
</dbReference>
<proteinExistence type="predicted"/>